<organism evidence="1 2">
    <name type="scientific">Rhabditophanes sp. KR3021</name>
    <dbReference type="NCBI Taxonomy" id="114890"/>
    <lineage>
        <taxon>Eukaryota</taxon>
        <taxon>Metazoa</taxon>
        <taxon>Ecdysozoa</taxon>
        <taxon>Nematoda</taxon>
        <taxon>Chromadorea</taxon>
        <taxon>Rhabditida</taxon>
        <taxon>Tylenchina</taxon>
        <taxon>Panagrolaimomorpha</taxon>
        <taxon>Strongyloidoidea</taxon>
        <taxon>Alloionematidae</taxon>
        <taxon>Rhabditophanes</taxon>
    </lineage>
</organism>
<evidence type="ECO:0000313" key="1">
    <source>
        <dbReference type="Proteomes" id="UP000095286"/>
    </source>
</evidence>
<evidence type="ECO:0000313" key="2">
    <source>
        <dbReference type="WBParaSite" id="RSKR_0000578000.1"/>
    </source>
</evidence>
<proteinExistence type="predicted"/>
<dbReference type="WBParaSite" id="RSKR_0000578000.1">
    <property type="protein sequence ID" value="RSKR_0000578000.1"/>
    <property type="gene ID" value="RSKR_0000578000"/>
</dbReference>
<protein>
    <submittedName>
        <fullName evidence="2">ANK_REP_REGION domain-containing protein</fullName>
    </submittedName>
</protein>
<accession>A0AC35TYJ7</accession>
<name>A0AC35TYJ7_9BILA</name>
<dbReference type="Proteomes" id="UP000095286">
    <property type="component" value="Unplaced"/>
</dbReference>
<sequence>MPCCGTPFASVRLGHLKCLTLYRTEDLLLADNSGYCLLHVAAKLGNLRVINYLIDKAPCLMDARNDLHETPLIVAANYGQIHVVCRLLDTPHNEALQRACHQDKNGTTCLLGAVEKSDNEIALFLLKRFGKTLCAIGNKLGMLPLHVAASNGNVEFIRIATKYDQKMVHIKDSFGSVPLIYAIQSKCIMSIRYLVEKAKSDVKTKTSKGQTLLHVACINGDVPTIKYFLNILGTETILVATNDLANCLHCATFHGNIDALKLLVEYWPKKKRKGVLGIRDSRGNTPLHLAAINNHSLIAQYLISYLVNTRATNNLSQTALEIARKRNAHAVFKIIKTFEGALRFLRSTQSDDDCSTLIPDPPRTVVAKNGKPLDGNHLHMPNQDVFHKNMPTQFIPMTQYANGKMYDDEAFSVIAEIDKVLENA</sequence>
<reference evidence="2" key="1">
    <citation type="submission" date="2016-11" db="UniProtKB">
        <authorList>
            <consortium name="WormBaseParasite"/>
        </authorList>
    </citation>
    <scope>IDENTIFICATION</scope>
    <source>
        <strain evidence="2">KR3021</strain>
    </source>
</reference>